<keyword evidence="3" id="KW-0863">Zinc-finger</keyword>
<dbReference type="PANTHER" id="PTHR45680">
    <property type="entry name" value="NUCLEAR HORMONE RECEPTOR FAMILY"/>
    <property type="match status" value="1"/>
</dbReference>
<keyword evidence="4" id="KW-0862">Zinc</keyword>
<keyword evidence="12" id="KW-1185">Reference proteome</keyword>
<dbReference type="GO" id="GO:0000978">
    <property type="term" value="F:RNA polymerase II cis-regulatory region sequence-specific DNA binding"/>
    <property type="evidence" value="ECO:0007669"/>
    <property type="project" value="InterPro"/>
</dbReference>
<dbReference type="InterPro" id="IPR013088">
    <property type="entry name" value="Znf_NHR/GATA"/>
</dbReference>
<evidence type="ECO:0000256" key="2">
    <source>
        <dbReference type="ARBA" id="ARBA00022723"/>
    </source>
</evidence>
<proteinExistence type="predicted"/>
<dbReference type="WBParaSite" id="Pan_g19416.t1">
    <property type="protein sequence ID" value="Pan_g19416.t1"/>
    <property type="gene ID" value="Pan_g19416"/>
</dbReference>
<dbReference type="SUPFAM" id="SSF57716">
    <property type="entry name" value="Glucocorticoid receptor-like (DNA-binding domain)"/>
    <property type="match status" value="1"/>
</dbReference>
<dbReference type="InterPro" id="IPR001628">
    <property type="entry name" value="Znf_hrmn_rcpt"/>
</dbReference>
<evidence type="ECO:0000256" key="10">
    <source>
        <dbReference type="SAM" id="MobiDB-lite"/>
    </source>
</evidence>
<dbReference type="CDD" id="cd06960">
    <property type="entry name" value="NR_DBD_HNF4A"/>
    <property type="match status" value="1"/>
</dbReference>
<accession>A0A7E4VD58</accession>
<dbReference type="Proteomes" id="UP000492821">
    <property type="component" value="Unassembled WGS sequence"/>
</dbReference>
<keyword evidence="7" id="KW-0804">Transcription</keyword>
<evidence type="ECO:0000256" key="1">
    <source>
        <dbReference type="ARBA" id="ARBA00004123"/>
    </source>
</evidence>
<evidence type="ECO:0000313" key="13">
    <source>
        <dbReference type="WBParaSite" id="Pan_g19416.t1"/>
    </source>
</evidence>
<feature type="region of interest" description="Disordered" evidence="10">
    <location>
        <begin position="111"/>
        <end position="144"/>
    </location>
</feature>
<evidence type="ECO:0000256" key="4">
    <source>
        <dbReference type="ARBA" id="ARBA00022833"/>
    </source>
</evidence>
<evidence type="ECO:0000313" key="12">
    <source>
        <dbReference type="Proteomes" id="UP000492821"/>
    </source>
</evidence>
<evidence type="ECO:0000256" key="7">
    <source>
        <dbReference type="ARBA" id="ARBA00023163"/>
    </source>
</evidence>
<keyword evidence="8" id="KW-0675">Receptor</keyword>
<dbReference type="GO" id="GO:0003700">
    <property type="term" value="F:DNA-binding transcription factor activity"/>
    <property type="evidence" value="ECO:0007669"/>
    <property type="project" value="InterPro"/>
</dbReference>
<keyword evidence="6" id="KW-0238">DNA-binding</keyword>
<feature type="compositionally biased region" description="Low complexity" evidence="10">
    <location>
        <begin position="122"/>
        <end position="142"/>
    </location>
</feature>
<feature type="domain" description="Nuclear receptor" evidence="11">
    <location>
        <begin position="33"/>
        <end position="111"/>
    </location>
</feature>
<comment type="subcellular location">
    <subcellularLocation>
        <location evidence="1">Nucleus</location>
    </subcellularLocation>
</comment>
<evidence type="ECO:0000256" key="3">
    <source>
        <dbReference type="ARBA" id="ARBA00022771"/>
    </source>
</evidence>
<dbReference type="InterPro" id="IPR051152">
    <property type="entry name" value="C.elegans_Orphan_NR"/>
</dbReference>
<evidence type="ECO:0000259" key="11">
    <source>
        <dbReference type="PROSITE" id="PS51030"/>
    </source>
</evidence>
<dbReference type="PANTHER" id="PTHR45680:SF29">
    <property type="entry name" value="NUCLEAR HORMONE RECEPTOR FAMILY"/>
    <property type="match status" value="1"/>
</dbReference>
<protein>
    <submittedName>
        <fullName evidence="13">Nuclear receptor domain-containing protein</fullName>
    </submittedName>
</protein>
<sequence>MDFREFDDDLFDYNAGTTDESGIELSSSNVFGTEPCTICGANARGLHFQVVSCRACAAFFRRSARNRRVYRCRTGFRDCDLTKTASGKPICRFCRLKKCYDVGMRIENAGSSSDGFSPPTIPSSTAASIRQQPSSSNDQSPPLDANFVRPIYGNKLTVDVRHTVATVKGILRSNVALHIPGIPDGIHQTPLQEVQ</sequence>
<dbReference type="GO" id="GO:0008270">
    <property type="term" value="F:zinc ion binding"/>
    <property type="evidence" value="ECO:0007669"/>
    <property type="project" value="UniProtKB-KW"/>
</dbReference>
<evidence type="ECO:0000256" key="8">
    <source>
        <dbReference type="ARBA" id="ARBA00023170"/>
    </source>
</evidence>
<dbReference type="AlphaFoldDB" id="A0A7E4VD58"/>
<dbReference type="SMART" id="SM00399">
    <property type="entry name" value="ZnF_C4"/>
    <property type="match status" value="1"/>
</dbReference>
<organism evidence="12 13">
    <name type="scientific">Panagrellus redivivus</name>
    <name type="common">Microworm</name>
    <dbReference type="NCBI Taxonomy" id="6233"/>
    <lineage>
        <taxon>Eukaryota</taxon>
        <taxon>Metazoa</taxon>
        <taxon>Ecdysozoa</taxon>
        <taxon>Nematoda</taxon>
        <taxon>Chromadorea</taxon>
        <taxon>Rhabditida</taxon>
        <taxon>Tylenchina</taxon>
        <taxon>Panagrolaimomorpha</taxon>
        <taxon>Panagrolaimoidea</taxon>
        <taxon>Panagrolaimidae</taxon>
        <taxon>Panagrellus</taxon>
    </lineage>
</organism>
<keyword evidence="5" id="KW-0805">Transcription regulation</keyword>
<reference evidence="13" key="2">
    <citation type="submission" date="2020-10" db="UniProtKB">
        <authorList>
            <consortium name="WormBaseParasite"/>
        </authorList>
    </citation>
    <scope>IDENTIFICATION</scope>
</reference>
<dbReference type="InterPro" id="IPR049636">
    <property type="entry name" value="HNF4-like_DBD"/>
</dbReference>
<dbReference type="Pfam" id="PF00105">
    <property type="entry name" value="zf-C4"/>
    <property type="match status" value="1"/>
</dbReference>
<evidence type="ECO:0000256" key="9">
    <source>
        <dbReference type="ARBA" id="ARBA00023242"/>
    </source>
</evidence>
<dbReference type="Gene3D" id="3.30.50.10">
    <property type="entry name" value="Erythroid Transcription Factor GATA-1, subunit A"/>
    <property type="match status" value="1"/>
</dbReference>
<keyword evidence="2" id="KW-0479">Metal-binding</keyword>
<evidence type="ECO:0000256" key="6">
    <source>
        <dbReference type="ARBA" id="ARBA00023125"/>
    </source>
</evidence>
<evidence type="ECO:0000256" key="5">
    <source>
        <dbReference type="ARBA" id="ARBA00023015"/>
    </source>
</evidence>
<name>A0A7E4VD58_PANRE</name>
<reference evidence="12" key="1">
    <citation type="journal article" date="2013" name="Genetics">
        <title>The draft genome and transcriptome of Panagrellus redivivus are shaped by the harsh demands of a free-living lifestyle.</title>
        <authorList>
            <person name="Srinivasan J."/>
            <person name="Dillman A.R."/>
            <person name="Macchietto M.G."/>
            <person name="Heikkinen L."/>
            <person name="Lakso M."/>
            <person name="Fracchia K.M."/>
            <person name="Antoshechkin I."/>
            <person name="Mortazavi A."/>
            <person name="Wong G."/>
            <person name="Sternberg P.W."/>
        </authorList>
    </citation>
    <scope>NUCLEOTIDE SEQUENCE [LARGE SCALE GENOMIC DNA]</scope>
    <source>
        <strain evidence="12">MT8872</strain>
    </source>
</reference>
<dbReference type="PROSITE" id="PS00031">
    <property type="entry name" value="NUCLEAR_REC_DBD_1"/>
    <property type="match status" value="1"/>
</dbReference>
<dbReference type="PROSITE" id="PS51030">
    <property type="entry name" value="NUCLEAR_REC_DBD_2"/>
    <property type="match status" value="1"/>
</dbReference>
<dbReference type="GO" id="GO:0005634">
    <property type="term" value="C:nucleus"/>
    <property type="evidence" value="ECO:0007669"/>
    <property type="project" value="UniProtKB-SubCell"/>
</dbReference>
<keyword evidence="9" id="KW-0539">Nucleus</keyword>
<dbReference type="PRINTS" id="PR00047">
    <property type="entry name" value="STROIDFINGER"/>
</dbReference>